<reference evidence="18" key="2">
    <citation type="submission" date="2021-04" db="EMBL/GenBank/DDBJ databases">
        <authorList>
            <person name="Gilroy R."/>
        </authorList>
    </citation>
    <scope>NUCLEOTIDE SEQUENCE</scope>
    <source>
        <strain evidence="18">CHK188-4685</strain>
    </source>
</reference>
<accession>A0A9D2L6V3</accession>
<feature type="disulfide bond" description="Redox-active" evidence="17">
    <location>
        <begin position="199"/>
        <end position="201"/>
    </location>
</feature>
<dbReference type="GO" id="GO:0046872">
    <property type="term" value="F:metal ion binding"/>
    <property type="evidence" value="ECO:0007669"/>
    <property type="project" value="UniProtKB-KW"/>
</dbReference>
<evidence type="ECO:0000256" key="17">
    <source>
        <dbReference type="HAMAP-Rule" id="MF_02089"/>
    </source>
</evidence>
<proteinExistence type="inferred from homology"/>
<dbReference type="GO" id="GO:0008616">
    <property type="term" value="P:tRNA queuosine(34) biosynthetic process"/>
    <property type="evidence" value="ECO:0007669"/>
    <property type="project" value="UniProtKB-UniRule"/>
</dbReference>
<evidence type="ECO:0000256" key="4">
    <source>
        <dbReference type="ARBA" id="ARBA00012622"/>
    </source>
</evidence>
<dbReference type="Proteomes" id="UP000886804">
    <property type="component" value="Unassembled WGS sequence"/>
</dbReference>
<keyword evidence="8 17" id="KW-0479">Metal-binding</keyword>
<keyword evidence="10 17" id="KW-0560">Oxidoreductase</keyword>
<keyword evidence="9 17" id="KW-0671">Queuosine biosynthesis</keyword>
<keyword evidence="14 17" id="KW-0676">Redox-active center</keyword>
<comment type="function">
    <text evidence="1 17">Catalyzes the conversion of epoxyqueuosine (oQ) to queuosine (Q), which is a hypermodified base found in the wobble positions of tRNA(Asp), tRNA(Asn), tRNA(His) and tRNA(Tyr).</text>
</comment>
<evidence type="ECO:0000256" key="9">
    <source>
        <dbReference type="ARBA" id="ARBA00022785"/>
    </source>
</evidence>
<dbReference type="InterPro" id="IPR003828">
    <property type="entry name" value="QueH"/>
</dbReference>
<gene>
    <name evidence="17" type="primary">queH</name>
    <name evidence="18" type="ORF">H9716_03845</name>
</gene>
<evidence type="ECO:0000256" key="13">
    <source>
        <dbReference type="ARBA" id="ARBA00023157"/>
    </source>
</evidence>
<dbReference type="GO" id="GO:0051539">
    <property type="term" value="F:4 iron, 4 sulfur cluster binding"/>
    <property type="evidence" value="ECO:0007669"/>
    <property type="project" value="UniProtKB-UniRule"/>
</dbReference>
<dbReference type="Pfam" id="PF02677">
    <property type="entry name" value="QueH"/>
    <property type="match status" value="1"/>
</dbReference>
<dbReference type="GO" id="GO:0052693">
    <property type="term" value="F:epoxyqueuosine reductase activity"/>
    <property type="evidence" value="ECO:0007669"/>
    <property type="project" value="UniProtKB-UniRule"/>
</dbReference>
<evidence type="ECO:0000256" key="6">
    <source>
        <dbReference type="ARBA" id="ARBA00022485"/>
    </source>
</evidence>
<sequence length="221" mass="25909">MQKRNYQKELDRILEKLEAGGRRPRLLLHSCCGPCSSYVLEYLSRYFDIVLFYYNPNIDTPQEYAHRTAEQKRLIEDMEAQKDLYGAVEFVQGDYLPETFYEAVRGHEKDREGGERCMICYRLRLEEAALAARTYGCDYFATTLSISPLKNAEKLNEIGMQIGQEQGVEYLVSDFKKRNGYKRSTELSAKYGLYRQDYCGCVFSRREREEQKKNLVRESAD</sequence>
<dbReference type="HAMAP" id="MF_02089">
    <property type="entry name" value="QueH"/>
    <property type="match status" value="1"/>
</dbReference>
<protein>
    <recommendedName>
        <fullName evidence="5 17">Epoxyqueuosine reductase QueH</fullName>
        <ecNumber evidence="4 17">1.17.99.6</ecNumber>
    </recommendedName>
    <alternativeName>
        <fullName evidence="15 17">Queuosine biosynthesis protein QueH</fullName>
    </alternativeName>
</protein>
<keyword evidence="7 17" id="KW-0819">tRNA processing</keyword>
<keyword evidence="13 17" id="KW-1015">Disulfide bond</keyword>
<comment type="caution">
    <text evidence="18">The sequence shown here is derived from an EMBL/GenBank/DDBJ whole genome shotgun (WGS) entry which is preliminary data.</text>
</comment>
<dbReference type="AlphaFoldDB" id="A0A9D2L6V3"/>
<dbReference type="PANTHER" id="PTHR36701:SF1">
    <property type="entry name" value="EPOXYQUEUOSINE REDUCTASE QUEH"/>
    <property type="match status" value="1"/>
</dbReference>
<dbReference type="EC" id="1.17.99.6" evidence="4 17"/>
<evidence type="ECO:0000256" key="11">
    <source>
        <dbReference type="ARBA" id="ARBA00023004"/>
    </source>
</evidence>
<evidence type="ECO:0000313" key="19">
    <source>
        <dbReference type="Proteomes" id="UP000886804"/>
    </source>
</evidence>
<feature type="binding site" evidence="17">
    <location>
        <position position="117"/>
    </location>
    <ligand>
        <name>[4Fe-4S] cluster</name>
        <dbReference type="ChEBI" id="CHEBI:49883"/>
    </ligand>
</feature>
<dbReference type="PANTHER" id="PTHR36701">
    <property type="entry name" value="EPOXYQUEUOSINE REDUCTASE QUEH"/>
    <property type="match status" value="1"/>
</dbReference>
<keyword evidence="11 17" id="KW-0408">Iron</keyword>
<evidence type="ECO:0000256" key="7">
    <source>
        <dbReference type="ARBA" id="ARBA00022694"/>
    </source>
</evidence>
<feature type="binding site" evidence="17">
    <location>
        <position position="32"/>
    </location>
    <ligand>
        <name>[4Fe-4S] cluster</name>
        <dbReference type="ChEBI" id="CHEBI:49883"/>
    </ligand>
</feature>
<evidence type="ECO:0000256" key="2">
    <source>
        <dbReference type="ARBA" id="ARBA00004691"/>
    </source>
</evidence>
<evidence type="ECO:0000256" key="5">
    <source>
        <dbReference type="ARBA" id="ARBA00016895"/>
    </source>
</evidence>
<evidence type="ECO:0000313" key="18">
    <source>
        <dbReference type="EMBL" id="HJB06976.1"/>
    </source>
</evidence>
<comment type="catalytic activity">
    <reaction evidence="16 17">
        <text>epoxyqueuosine(34) in tRNA + AH2 = queuosine(34) in tRNA + A + H2O</text>
        <dbReference type="Rhea" id="RHEA:32159"/>
        <dbReference type="Rhea" id="RHEA-COMP:18571"/>
        <dbReference type="Rhea" id="RHEA-COMP:18582"/>
        <dbReference type="ChEBI" id="CHEBI:13193"/>
        <dbReference type="ChEBI" id="CHEBI:15377"/>
        <dbReference type="ChEBI" id="CHEBI:17499"/>
        <dbReference type="ChEBI" id="CHEBI:194431"/>
        <dbReference type="ChEBI" id="CHEBI:194443"/>
        <dbReference type="EC" id="1.17.99.6"/>
    </reaction>
</comment>
<feature type="binding site" evidence="17">
    <location>
        <position position="31"/>
    </location>
    <ligand>
        <name>[4Fe-4S] cluster</name>
        <dbReference type="ChEBI" id="CHEBI:49883"/>
    </ligand>
</feature>
<evidence type="ECO:0000256" key="1">
    <source>
        <dbReference type="ARBA" id="ARBA00002268"/>
    </source>
</evidence>
<evidence type="ECO:0000256" key="12">
    <source>
        <dbReference type="ARBA" id="ARBA00023014"/>
    </source>
</evidence>
<evidence type="ECO:0000256" key="16">
    <source>
        <dbReference type="ARBA" id="ARBA00047415"/>
    </source>
</evidence>
<comment type="pathway">
    <text evidence="2 17">tRNA modification; tRNA-queuosine biosynthesis.</text>
</comment>
<organism evidence="18 19">
    <name type="scientific">Candidatus Enterocloster faecavium</name>
    <dbReference type="NCBI Taxonomy" id="2838560"/>
    <lineage>
        <taxon>Bacteria</taxon>
        <taxon>Bacillati</taxon>
        <taxon>Bacillota</taxon>
        <taxon>Clostridia</taxon>
        <taxon>Lachnospirales</taxon>
        <taxon>Lachnospiraceae</taxon>
        <taxon>Enterocloster</taxon>
    </lineage>
</organism>
<evidence type="ECO:0000256" key="8">
    <source>
        <dbReference type="ARBA" id="ARBA00022723"/>
    </source>
</evidence>
<evidence type="ECO:0000256" key="14">
    <source>
        <dbReference type="ARBA" id="ARBA00023284"/>
    </source>
</evidence>
<keyword evidence="6 17" id="KW-0004">4Fe-4S</keyword>
<feature type="binding site" evidence="17">
    <location>
        <position position="120"/>
    </location>
    <ligand>
        <name>[4Fe-4S] cluster</name>
        <dbReference type="ChEBI" id="CHEBI:49883"/>
    </ligand>
</feature>
<evidence type="ECO:0000256" key="10">
    <source>
        <dbReference type="ARBA" id="ARBA00023002"/>
    </source>
</evidence>
<dbReference type="EMBL" id="DWYS01000047">
    <property type="protein sequence ID" value="HJB06976.1"/>
    <property type="molecule type" value="Genomic_DNA"/>
</dbReference>
<evidence type="ECO:0000256" key="3">
    <source>
        <dbReference type="ARBA" id="ARBA00008207"/>
    </source>
</evidence>
<name>A0A9D2L6V3_9FIRM</name>
<reference evidence="18" key="1">
    <citation type="journal article" date="2021" name="PeerJ">
        <title>Extensive microbial diversity within the chicken gut microbiome revealed by metagenomics and culture.</title>
        <authorList>
            <person name="Gilroy R."/>
            <person name="Ravi A."/>
            <person name="Getino M."/>
            <person name="Pursley I."/>
            <person name="Horton D.L."/>
            <person name="Alikhan N.F."/>
            <person name="Baker D."/>
            <person name="Gharbi K."/>
            <person name="Hall N."/>
            <person name="Watson M."/>
            <person name="Adriaenssens E.M."/>
            <person name="Foster-Nyarko E."/>
            <person name="Jarju S."/>
            <person name="Secka A."/>
            <person name="Antonio M."/>
            <person name="Oren A."/>
            <person name="Chaudhuri R.R."/>
            <person name="La Ragione R."/>
            <person name="Hildebrand F."/>
            <person name="Pallen M.J."/>
        </authorList>
    </citation>
    <scope>NUCLEOTIDE SEQUENCE</scope>
    <source>
        <strain evidence="18">CHK188-4685</strain>
    </source>
</reference>
<keyword evidence="12 17" id="KW-0411">Iron-sulfur</keyword>
<evidence type="ECO:0000256" key="15">
    <source>
        <dbReference type="ARBA" id="ARBA00031446"/>
    </source>
</evidence>
<comment type="similarity">
    <text evidence="3 17">Belongs to the QueH family.</text>
</comment>